<evidence type="ECO:0000313" key="7">
    <source>
        <dbReference type="Proteomes" id="UP001186944"/>
    </source>
</evidence>
<gene>
    <name evidence="6" type="ORF">FSP39_002499</name>
</gene>
<evidence type="ECO:0000256" key="4">
    <source>
        <dbReference type="SAM" id="MobiDB-lite"/>
    </source>
</evidence>
<dbReference type="AlphaFoldDB" id="A0AA88YWT3"/>
<keyword evidence="2" id="KW-0547">Nucleotide-binding</keyword>
<evidence type="ECO:0000259" key="5">
    <source>
        <dbReference type="Pfam" id="PF02223"/>
    </source>
</evidence>
<sequence length="217" mass="25291">MDSKRRTGNKTPTPHAKKHKEDMDSKRHIGKTTLTETLEKKLGAARYYTPPHHIAHLRKYFDSLPELVRRAYYCLGNYIVAVEISKECRDRPVIMDRFWHSTTAYGITNESSDSDLPPPGHRVYRWPSDLVQPTLILFLTVSEEIRKQRIQNRGGEKTHEEKVMEKDQLFRKRLCEAYRRMHDPAPIELDSSGSVESVVKNAVLILQQYHIQLDRAP</sequence>
<evidence type="ECO:0000256" key="3">
    <source>
        <dbReference type="ARBA" id="ARBA00022840"/>
    </source>
</evidence>
<protein>
    <recommendedName>
        <fullName evidence="5">Thymidylate kinase-like domain-containing protein</fullName>
    </recommendedName>
</protein>
<evidence type="ECO:0000313" key="6">
    <source>
        <dbReference type="EMBL" id="KAK3108168.1"/>
    </source>
</evidence>
<dbReference type="GO" id="GO:0005739">
    <property type="term" value="C:mitochondrion"/>
    <property type="evidence" value="ECO:0007669"/>
    <property type="project" value="TreeGrafter"/>
</dbReference>
<name>A0AA88YWT3_PINIB</name>
<dbReference type="GO" id="GO:0005524">
    <property type="term" value="F:ATP binding"/>
    <property type="evidence" value="ECO:0007669"/>
    <property type="project" value="UniProtKB-KW"/>
</dbReference>
<evidence type="ECO:0000256" key="2">
    <source>
        <dbReference type="ARBA" id="ARBA00022741"/>
    </source>
</evidence>
<feature type="region of interest" description="Disordered" evidence="4">
    <location>
        <begin position="1"/>
        <end position="27"/>
    </location>
</feature>
<keyword evidence="3" id="KW-0067">ATP-binding</keyword>
<dbReference type="PANTHER" id="PTHR10344">
    <property type="entry name" value="THYMIDYLATE KINASE"/>
    <property type="match status" value="1"/>
</dbReference>
<organism evidence="6 7">
    <name type="scientific">Pinctada imbricata</name>
    <name type="common">Atlantic pearl-oyster</name>
    <name type="synonym">Pinctada martensii</name>
    <dbReference type="NCBI Taxonomy" id="66713"/>
    <lineage>
        <taxon>Eukaryota</taxon>
        <taxon>Metazoa</taxon>
        <taxon>Spiralia</taxon>
        <taxon>Lophotrochozoa</taxon>
        <taxon>Mollusca</taxon>
        <taxon>Bivalvia</taxon>
        <taxon>Autobranchia</taxon>
        <taxon>Pteriomorphia</taxon>
        <taxon>Pterioida</taxon>
        <taxon>Pterioidea</taxon>
        <taxon>Pteriidae</taxon>
        <taxon>Pinctada</taxon>
    </lineage>
</organism>
<dbReference type="EMBL" id="VSWD01000001">
    <property type="protein sequence ID" value="KAK3108168.1"/>
    <property type="molecule type" value="Genomic_DNA"/>
</dbReference>
<dbReference type="GO" id="GO:0006233">
    <property type="term" value="P:dTDP biosynthetic process"/>
    <property type="evidence" value="ECO:0007669"/>
    <property type="project" value="TreeGrafter"/>
</dbReference>
<dbReference type="InterPro" id="IPR039430">
    <property type="entry name" value="Thymidylate_kin-like_dom"/>
</dbReference>
<comment type="caution">
    <text evidence="6">The sequence shown here is derived from an EMBL/GenBank/DDBJ whole genome shotgun (WGS) entry which is preliminary data.</text>
</comment>
<dbReference type="Gene3D" id="3.40.50.300">
    <property type="entry name" value="P-loop containing nucleotide triphosphate hydrolases"/>
    <property type="match status" value="1"/>
</dbReference>
<feature type="domain" description="Thymidylate kinase-like" evidence="5">
    <location>
        <begin position="29"/>
        <end position="200"/>
    </location>
</feature>
<dbReference type="InterPro" id="IPR027417">
    <property type="entry name" value="P-loop_NTPase"/>
</dbReference>
<accession>A0AA88YWT3</accession>
<dbReference type="GO" id="GO:0004550">
    <property type="term" value="F:nucleoside diphosphate kinase activity"/>
    <property type="evidence" value="ECO:0007669"/>
    <property type="project" value="TreeGrafter"/>
</dbReference>
<dbReference type="GO" id="GO:0006227">
    <property type="term" value="P:dUDP biosynthetic process"/>
    <property type="evidence" value="ECO:0007669"/>
    <property type="project" value="TreeGrafter"/>
</dbReference>
<comment type="similarity">
    <text evidence="1">Belongs to the thymidylate kinase family.</text>
</comment>
<keyword evidence="7" id="KW-1185">Reference proteome</keyword>
<dbReference type="PANTHER" id="PTHR10344:SF4">
    <property type="entry name" value="UMP-CMP KINASE 2, MITOCHONDRIAL"/>
    <property type="match status" value="1"/>
</dbReference>
<dbReference type="GO" id="GO:0004798">
    <property type="term" value="F:dTMP kinase activity"/>
    <property type="evidence" value="ECO:0007669"/>
    <property type="project" value="TreeGrafter"/>
</dbReference>
<proteinExistence type="inferred from homology"/>
<evidence type="ECO:0000256" key="1">
    <source>
        <dbReference type="ARBA" id="ARBA00009776"/>
    </source>
</evidence>
<dbReference type="SUPFAM" id="SSF52540">
    <property type="entry name" value="P-loop containing nucleoside triphosphate hydrolases"/>
    <property type="match status" value="1"/>
</dbReference>
<reference evidence="6" key="1">
    <citation type="submission" date="2019-08" db="EMBL/GenBank/DDBJ databases">
        <title>The improved chromosome-level genome for the pearl oyster Pinctada fucata martensii using PacBio sequencing and Hi-C.</title>
        <authorList>
            <person name="Zheng Z."/>
        </authorList>
    </citation>
    <scope>NUCLEOTIDE SEQUENCE</scope>
    <source>
        <strain evidence="6">ZZ-2019</strain>
        <tissue evidence="6">Adductor muscle</tissue>
    </source>
</reference>
<dbReference type="Proteomes" id="UP001186944">
    <property type="component" value="Unassembled WGS sequence"/>
</dbReference>
<dbReference type="GO" id="GO:0006235">
    <property type="term" value="P:dTTP biosynthetic process"/>
    <property type="evidence" value="ECO:0007669"/>
    <property type="project" value="TreeGrafter"/>
</dbReference>
<dbReference type="Pfam" id="PF02223">
    <property type="entry name" value="Thymidylate_kin"/>
    <property type="match status" value="1"/>
</dbReference>